<sequence length="172" mass="19995">MVLPKKEARLFFKLYLPLLGYANLYNGKNKKRTLAEVRKLLYKNPRIFKGYISNNPNKLNKENLAIIENWQRFIKGDFILIKSFAKYSILLKIDNNMSKVYGVLGLTDSPLDLAVNGIGTYFKDVVLLPWKNQIIWDGLFCLQPIIIGRNYIKSFINTYKEIKKKGEIIDSI</sequence>
<reference evidence="2" key="1">
    <citation type="submission" date="2017-09" db="EMBL/GenBank/DDBJ databases">
        <title>Depth-based differentiation of microbial function through sediment-hosted aquifers and enrichment of novel symbionts in the deep terrestrial subsurface.</title>
        <authorList>
            <person name="Probst A.J."/>
            <person name="Ladd B."/>
            <person name="Jarett J.K."/>
            <person name="Geller-Mcgrath D.E."/>
            <person name="Sieber C.M.K."/>
            <person name="Emerson J.B."/>
            <person name="Anantharaman K."/>
            <person name="Thomas B.C."/>
            <person name="Malmstrom R."/>
            <person name="Stieglmeier M."/>
            <person name="Klingl A."/>
            <person name="Woyke T."/>
            <person name="Ryan C.M."/>
            <person name="Banfield J.F."/>
        </authorList>
    </citation>
    <scope>NUCLEOTIDE SEQUENCE [LARGE SCALE GENOMIC DNA]</scope>
</reference>
<evidence type="ECO:0000313" key="1">
    <source>
        <dbReference type="EMBL" id="PIU10751.1"/>
    </source>
</evidence>
<comment type="caution">
    <text evidence="1">The sequence shown here is derived from an EMBL/GenBank/DDBJ whole genome shotgun (WGS) entry which is preliminary data.</text>
</comment>
<proteinExistence type="predicted"/>
<evidence type="ECO:0000313" key="2">
    <source>
        <dbReference type="Proteomes" id="UP000230586"/>
    </source>
</evidence>
<gene>
    <name evidence="1" type="ORF">COT27_01475</name>
</gene>
<protein>
    <submittedName>
        <fullName evidence="1">Uncharacterized protein</fullName>
    </submittedName>
</protein>
<organism evidence="1 2">
    <name type="scientific">Candidatus Kuenenbacteria bacterium CG08_land_8_20_14_0_20_37_23</name>
    <dbReference type="NCBI Taxonomy" id="1974617"/>
    <lineage>
        <taxon>Bacteria</taxon>
        <taxon>Candidatus Kueneniibacteriota</taxon>
    </lineage>
</organism>
<dbReference type="Proteomes" id="UP000230586">
    <property type="component" value="Unassembled WGS sequence"/>
</dbReference>
<dbReference type="AlphaFoldDB" id="A0A2M6XT39"/>
<accession>A0A2M6XT39</accession>
<name>A0A2M6XT39_9BACT</name>
<dbReference type="EMBL" id="PEXX01000029">
    <property type="protein sequence ID" value="PIU10751.1"/>
    <property type="molecule type" value="Genomic_DNA"/>
</dbReference>